<sequence length="77" mass="8524">MRWRGWMCASGTHTHRDIPRMATLAERFVEIDLCNLEPFAENGAAREQQNRCVAASCEPVGGAGVGHEPWTADRRAA</sequence>
<reference evidence="1 2" key="1">
    <citation type="journal article" date="2019" name="Commun. Biol.">
        <title>The bagworm genome reveals a unique fibroin gene that provides high tensile strength.</title>
        <authorList>
            <person name="Kono N."/>
            <person name="Nakamura H."/>
            <person name="Ohtoshi R."/>
            <person name="Tomita M."/>
            <person name="Numata K."/>
            <person name="Arakawa K."/>
        </authorList>
    </citation>
    <scope>NUCLEOTIDE SEQUENCE [LARGE SCALE GENOMIC DNA]</scope>
</reference>
<dbReference type="Proteomes" id="UP000299102">
    <property type="component" value="Unassembled WGS sequence"/>
</dbReference>
<proteinExistence type="predicted"/>
<name>A0A4C1Z236_EUMVA</name>
<accession>A0A4C1Z236</accession>
<dbReference type="AlphaFoldDB" id="A0A4C1Z236"/>
<dbReference type="EMBL" id="BGZK01001496">
    <property type="protein sequence ID" value="GBP81104.1"/>
    <property type="molecule type" value="Genomic_DNA"/>
</dbReference>
<gene>
    <name evidence="1" type="ORF">EVAR_63409_1</name>
</gene>
<comment type="caution">
    <text evidence="1">The sequence shown here is derived from an EMBL/GenBank/DDBJ whole genome shotgun (WGS) entry which is preliminary data.</text>
</comment>
<keyword evidence="2" id="KW-1185">Reference proteome</keyword>
<organism evidence="1 2">
    <name type="scientific">Eumeta variegata</name>
    <name type="common">Bagworm moth</name>
    <name type="synonym">Eumeta japonica</name>
    <dbReference type="NCBI Taxonomy" id="151549"/>
    <lineage>
        <taxon>Eukaryota</taxon>
        <taxon>Metazoa</taxon>
        <taxon>Ecdysozoa</taxon>
        <taxon>Arthropoda</taxon>
        <taxon>Hexapoda</taxon>
        <taxon>Insecta</taxon>
        <taxon>Pterygota</taxon>
        <taxon>Neoptera</taxon>
        <taxon>Endopterygota</taxon>
        <taxon>Lepidoptera</taxon>
        <taxon>Glossata</taxon>
        <taxon>Ditrysia</taxon>
        <taxon>Tineoidea</taxon>
        <taxon>Psychidae</taxon>
        <taxon>Oiketicinae</taxon>
        <taxon>Eumeta</taxon>
    </lineage>
</organism>
<evidence type="ECO:0000313" key="1">
    <source>
        <dbReference type="EMBL" id="GBP81104.1"/>
    </source>
</evidence>
<evidence type="ECO:0000313" key="2">
    <source>
        <dbReference type="Proteomes" id="UP000299102"/>
    </source>
</evidence>
<protein>
    <submittedName>
        <fullName evidence="1">Uncharacterized protein</fullName>
    </submittedName>
</protein>